<dbReference type="OrthoDB" id="5350472at2759"/>
<dbReference type="VEuPathDB" id="FungiDB:CDV56_109384"/>
<sequence length="132" mass="14587">MQAPLVWTPSPPKSGTWPPLPSFIAPPGWTTTPSGDTFKDEWLGRNSEGQIIARCHGLGPARPIMEDLQAWTTMFQADGKFFVWGRMDDTVREILSRDLHEILSAMATGGLREVQMVDIPCLYDPSELGDGS</sequence>
<comment type="caution">
    <text evidence="1">The sequence shown here is derived from an EMBL/GenBank/DDBJ whole genome shotgun (WGS) entry which is preliminary data.</text>
</comment>
<reference evidence="1" key="1">
    <citation type="submission" date="2018-08" db="EMBL/GenBank/DDBJ databases">
        <title>Draft genome sequence of azole-resistant Aspergillus thermomutatus (Neosartorya pseudofischeri) strain HMR AF 39, isolated from a human nasal aspirate.</title>
        <authorList>
            <person name="Parent-Michaud M."/>
            <person name="Dufresne P.J."/>
            <person name="Fournier E."/>
            <person name="Martineau C."/>
            <person name="Moreira S."/>
            <person name="Perkins V."/>
            <person name="De Repentigny L."/>
            <person name="Dufresne S.F."/>
        </authorList>
    </citation>
    <scope>NUCLEOTIDE SEQUENCE [LARGE SCALE GENOMIC DNA]</scope>
    <source>
        <strain evidence="1">HMR AF 39</strain>
    </source>
</reference>
<name>A0A397HRL1_ASPTH</name>
<evidence type="ECO:0000313" key="1">
    <source>
        <dbReference type="EMBL" id="RHZ64608.1"/>
    </source>
</evidence>
<accession>A0A397HRL1</accession>
<dbReference type="RefSeq" id="XP_026617578.1">
    <property type="nucleotide sequence ID" value="XM_026763003.1"/>
</dbReference>
<dbReference type="AlphaFoldDB" id="A0A397HRL1"/>
<proteinExistence type="predicted"/>
<dbReference type="Proteomes" id="UP000215305">
    <property type="component" value="Unassembled WGS sequence"/>
</dbReference>
<protein>
    <submittedName>
        <fullName evidence="1">Uncharacterized protein</fullName>
    </submittedName>
</protein>
<evidence type="ECO:0000313" key="2">
    <source>
        <dbReference type="Proteomes" id="UP000215305"/>
    </source>
</evidence>
<organism evidence="1 2">
    <name type="scientific">Aspergillus thermomutatus</name>
    <name type="common">Neosartorya pseudofischeri</name>
    <dbReference type="NCBI Taxonomy" id="41047"/>
    <lineage>
        <taxon>Eukaryota</taxon>
        <taxon>Fungi</taxon>
        <taxon>Dikarya</taxon>
        <taxon>Ascomycota</taxon>
        <taxon>Pezizomycotina</taxon>
        <taxon>Eurotiomycetes</taxon>
        <taxon>Eurotiomycetidae</taxon>
        <taxon>Eurotiales</taxon>
        <taxon>Aspergillaceae</taxon>
        <taxon>Aspergillus</taxon>
        <taxon>Aspergillus subgen. Fumigati</taxon>
    </lineage>
</organism>
<dbReference type="GeneID" id="38131358"/>
<keyword evidence="2" id="KW-1185">Reference proteome</keyword>
<dbReference type="EMBL" id="NKHU02000022">
    <property type="protein sequence ID" value="RHZ64608.1"/>
    <property type="molecule type" value="Genomic_DNA"/>
</dbReference>
<gene>
    <name evidence="1" type="ORF">CDV56_109384</name>
</gene>